<dbReference type="EMBL" id="ABLTIR010000023">
    <property type="protein sequence ID" value="EKZ1926554.1"/>
    <property type="molecule type" value="Genomic_DNA"/>
</dbReference>
<keyword evidence="1" id="KW-0472">Membrane</keyword>
<protein>
    <submittedName>
        <fullName evidence="3">Shufflon system plasmid conjugative transfer pilus tip adhesin PilV</fullName>
    </submittedName>
</protein>
<dbReference type="InterPro" id="IPR007001">
    <property type="entry name" value="Shufflon_N"/>
</dbReference>
<accession>A0AAI9CH64</accession>
<dbReference type="InterPro" id="IPR012902">
    <property type="entry name" value="N_methyl_site"/>
</dbReference>
<feature type="domain" description="Bacterial shufflon protein N-terminal" evidence="2">
    <location>
        <begin position="41"/>
        <end position="232"/>
    </location>
</feature>
<reference evidence="3" key="1">
    <citation type="submission" date="2023-08" db="EMBL/GenBank/DDBJ databases">
        <authorList>
            <consortium name="Clinical and Environmental Microbiology Branch: Whole genome sequencing antimicrobial resistance pathogens in the healthcare setting"/>
        </authorList>
    </citation>
    <scope>NUCLEOTIDE SEQUENCE</scope>
    <source>
        <strain evidence="3">2023CJ-00293</strain>
    </source>
</reference>
<organism evidence="3 4">
    <name type="scientific">Stenotrophomonas maltophilia</name>
    <name type="common">Pseudomonas maltophilia</name>
    <name type="synonym">Xanthomonas maltophilia</name>
    <dbReference type="NCBI Taxonomy" id="40324"/>
    <lineage>
        <taxon>Bacteria</taxon>
        <taxon>Pseudomonadati</taxon>
        <taxon>Pseudomonadota</taxon>
        <taxon>Gammaproteobacteria</taxon>
        <taxon>Lysobacterales</taxon>
        <taxon>Lysobacteraceae</taxon>
        <taxon>Stenotrophomonas</taxon>
        <taxon>Stenotrophomonas maltophilia group</taxon>
    </lineage>
</organism>
<dbReference type="Pfam" id="PF07963">
    <property type="entry name" value="N_methyl"/>
    <property type="match status" value="1"/>
</dbReference>
<keyword evidence="1" id="KW-0812">Transmembrane</keyword>
<dbReference type="AlphaFoldDB" id="A0AAI9CH64"/>
<dbReference type="Proteomes" id="UP001225498">
    <property type="component" value="Unassembled WGS sequence"/>
</dbReference>
<evidence type="ECO:0000259" key="2">
    <source>
        <dbReference type="Pfam" id="PF04917"/>
    </source>
</evidence>
<keyword evidence="1" id="KW-1133">Transmembrane helix</keyword>
<gene>
    <name evidence="3" type="primary">pilV</name>
    <name evidence="3" type="ORF">REH87_001551</name>
</gene>
<comment type="caution">
    <text evidence="3">The sequence shown here is derived from an EMBL/GenBank/DDBJ whole genome shotgun (WGS) entry which is preliminary data.</text>
</comment>
<dbReference type="RefSeq" id="WP_164076464.1">
    <property type="nucleotide sequence ID" value="NZ_JAOCKI010000015.1"/>
</dbReference>
<sequence length="487" mass="51059">MKRRQRGATMIEIMAVLAIGALLLAGLVGWLTWRASEQRNELAAEHGAAVLDAAKTYMRANFQNLYNQAAGGPVTVPASSLYLGQGVQQFNAYSQVPELRVVRDGTGLDGMVFYRGGQQISKGNLISIANNMGFVGGYVAADDPANAVGMMQQWKRPVAAYGGSPGTGVVAVAVFADMAAQGGAYLHRNATPGKPELNRMSTGIDMDGNNISGAGTVAGNRIEAGGVEISEGGMATAALSIGKASFGALPYAYETIQVAPGMNFRVASGTQELMSFGGRDVNFWGDVKSSMSVRAQGVMVNDAYASGSFHATGSGGVYWDQWGGGWYMGDPWWIRATNDKNIYTGGEVQAGVVRSNGQLIANGRATFNEYVQLNGGAAVGAGCSPNGLIGRDGSGKILSCTDGVWRGGGFSTFVVEGAPSSCFGPTTSSFAYCPDGSTLISGGSMWLSTCRLHNEQYRFTTMDRPVGNAWEARIEESSAKAYAICAR</sequence>
<proteinExistence type="predicted"/>
<feature type="domain" description="Bacterial shufflon protein N-terminal" evidence="2">
    <location>
        <begin position="277"/>
        <end position="403"/>
    </location>
</feature>
<evidence type="ECO:0000313" key="3">
    <source>
        <dbReference type="EMBL" id="EKZ1926554.1"/>
    </source>
</evidence>
<name>A0AAI9CH64_STEMA</name>
<evidence type="ECO:0000256" key="1">
    <source>
        <dbReference type="SAM" id="Phobius"/>
    </source>
</evidence>
<evidence type="ECO:0000313" key="4">
    <source>
        <dbReference type="Proteomes" id="UP001225498"/>
    </source>
</evidence>
<feature type="transmembrane region" description="Helical" evidence="1">
    <location>
        <begin position="12"/>
        <end position="33"/>
    </location>
</feature>
<dbReference type="Pfam" id="PF04917">
    <property type="entry name" value="Shufflon_N"/>
    <property type="match status" value="2"/>
</dbReference>